<protein>
    <recommendedName>
        <fullName evidence="3">Glucose-methanol-choline oxidoreductase C-terminal domain-containing protein</fullName>
    </recommendedName>
</protein>
<dbReference type="Pfam" id="PF05199">
    <property type="entry name" value="GMC_oxred_C"/>
    <property type="match status" value="1"/>
</dbReference>
<evidence type="ECO:0000256" key="2">
    <source>
        <dbReference type="ARBA" id="ARBA00010790"/>
    </source>
</evidence>
<dbReference type="OrthoDB" id="269227at2759"/>
<name>A0A067NXL2_PLEO1</name>
<dbReference type="Proteomes" id="UP000027073">
    <property type="component" value="Unassembled WGS sequence"/>
</dbReference>
<dbReference type="AlphaFoldDB" id="A0A067NXL2"/>
<comment type="cofactor">
    <cofactor evidence="1">
        <name>FAD</name>
        <dbReference type="ChEBI" id="CHEBI:57692"/>
    </cofactor>
</comment>
<dbReference type="STRING" id="1137138.A0A067NXL2"/>
<dbReference type="InterPro" id="IPR036188">
    <property type="entry name" value="FAD/NAD-bd_sf"/>
</dbReference>
<organism evidence="4 5">
    <name type="scientific">Pleurotus ostreatus (strain PC15)</name>
    <name type="common">Oyster mushroom</name>
    <dbReference type="NCBI Taxonomy" id="1137138"/>
    <lineage>
        <taxon>Eukaryota</taxon>
        <taxon>Fungi</taxon>
        <taxon>Dikarya</taxon>
        <taxon>Basidiomycota</taxon>
        <taxon>Agaricomycotina</taxon>
        <taxon>Agaricomycetes</taxon>
        <taxon>Agaricomycetidae</taxon>
        <taxon>Agaricales</taxon>
        <taxon>Pleurotineae</taxon>
        <taxon>Pleurotaceae</taxon>
        <taxon>Pleurotus</taxon>
    </lineage>
</organism>
<evidence type="ECO:0000259" key="3">
    <source>
        <dbReference type="Pfam" id="PF05199"/>
    </source>
</evidence>
<evidence type="ECO:0000313" key="5">
    <source>
        <dbReference type="Proteomes" id="UP000027073"/>
    </source>
</evidence>
<comment type="similarity">
    <text evidence="2">Belongs to the GMC oxidoreductase family.</text>
</comment>
<gene>
    <name evidence="4" type="ORF">PLEOSDRAFT_1069193</name>
</gene>
<dbReference type="InterPro" id="IPR012132">
    <property type="entry name" value="GMC_OxRdtase"/>
</dbReference>
<dbReference type="InterPro" id="IPR007867">
    <property type="entry name" value="GMC_OxRtase_C"/>
</dbReference>
<proteinExistence type="inferred from homology"/>
<sequence length="62" mass="6567">MKTSTAILGDGVVDTRFRVEGVEGLRVADTSVIPFPVAGHTQAVAYAIGEKMAELLAREYAS</sequence>
<dbReference type="HOGENOM" id="CLU_002865_8_0_1"/>
<dbReference type="PANTHER" id="PTHR11552:SF147">
    <property type="entry name" value="CHOLINE DEHYDROGENASE, MITOCHONDRIAL"/>
    <property type="match status" value="1"/>
</dbReference>
<accession>A0A067NXL2</accession>
<evidence type="ECO:0000313" key="4">
    <source>
        <dbReference type="EMBL" id="KDQ32669.1"/>
    </source>
</evidence>
<feature type="domain" description="Glucose-methanol-choline oxidoreductase C-terminal" evidence="3">
    <location>
        <begin position="3"/>
        <end position="49"/>
    </location>
</feature>
<evidence type="ECO:0000256" key="1">
    <source>
        <dbReference type="ARBA" id="ARBA00001974"/>
    </source>
</evidence>
<dbReference type="Gene3D" id="3.50.50.60">
    <property type="entry name" value="FAD/NAD(P)-binding domain"/>
    <property type="match status" value="1"/>
</dbReference>
<dbReference type="GO" id="GO:0050660">
    <property type="term" value="F:flavin adenine dinucleotide binding"/>
    <property type="evidence" value="ECO:0007669"/>
    <property type="project" value="InterPro"/>
</dbReference>
<dbReference type="GO" id="GO:0016614">
    <property type="term" value="F:oxidoreductase activity, acting on CH-OH group of donors"/>
    <property type="evidence" value="ECO:0007669"/>
    <property type="project" value="InterPro"/>
</dbReference>
<dbReference type="PANTHER" id="PTHR11552">
    <property type="entry name" value="GLUCOSE-METHANOL-CHOLINE GMC OXIDOREDUCTASE"/>
    <property type="match status" value="1"/>
</dbReference>
<dbReference type="SUPFAM" id="SSF51905">
    <property type="entry name" value="FAD/NAD(P)-binding domain"/>
    <property type="match status" value="1"/>
</dbReference>
<dbReference type="InParanoid" id="A0A067NXL2"/>
<dbReference type="VEuPathDB" id="FungiDB:PLEOSDRAFT_1069193"/>
<dbReference type="EMBL" id="KL198004">
    <property type="protein sequence ID" value="KDQ32669.1"/>
    <property type="molecule type" value="Genomic_DNA"/>
</dbReference>
<reference evidence="5" key="1">
    <citation type="journal article" date="2014" name="Proc. Natl. Acad. Sci. U.S.A.">
        <title>Extensive sampling of basidiomycete genomes demonstrates inadequacy of the white-rot/brown-rot paradigm for wood decay fungi.</title>
        <authorList>
            <person name="Riley R."/>
            <person name="Salamov A.A."/>
            <person name="Brown D.W."/>
            <person name="Nagy L.G."/>
            <person name="Floudas D."/>
            <person name="Held B.W."/>
            <person name="Levasseur A."/>
            <person name="Lombard V."/>
            <person name="Morin E."/>
            <person name="Otillar R."/>
            <person name="Lindquist E.A."/>
            <person name="Sun H."/>
            <person name="LaButti K.M."/>
            <person name="Schmutz J."/>
            <person name="Jabbour D."/>
            <person name="Luo H."/>
            <person name="Baker S.E."/>
            <person name="Pisabarro A.G."/>
            <person name="Walton J.D."/>
            <person name="Blanchette R.A."/>
            <person name="Henrissat B."/>
            <person name="Martin F."/>
            <person name="Cullen D."/>
            <person name="Hibbett D.S."/>
            <person name="Grigoriev I.V."/>
        </authorList>
    </citation>
    <scope>NUCLEOTIDE SEQUENCE [LARGE SCALE GENOMIC DNA]</scope>
    <source>
        <strain evidence="5">PC15</strain>
    </source>
</reference>